<name>A0A5B7HTA2_PORTR</name>
<protein>
    <submittedName>
        <fullName evidence="1">Uncharacterized protein</fullName>
    </submittedName>
</protein>
<dbReference type="AlphaFoldDB" id="A0A5B7HTA2"/>
<keyword evidence="2" id="KW-1185">Reference proteome</keyword>
<evidence type="ECO:0000313" key="2">
    <source>
        <dbReference type="Proteomes" id="UP000324222"/>
    </source>
</evidence>
<dbReference type="Proteomes" id="UP000324222">
    <property type="component" value="Unassembled WGS sequence"/>
</dbReference>
<proteinExistence type="predicted"/>
<dbReference type="EMBL" id="VSRR010041657">
    <property type="protein sequence ID" value="MPC75690.1"/>
    <property type="molecule type" value="Genomic_DNA"/>
</dbReference>
<organism evidence="1 2">
    <name type="scientific">Portunus trituberculatus</name>
    <name type="common">Swimming crab</name>
    <name type="synonym">Neptunus trituberculatus</name>
    <dbReference type="NCBI Taxonomy" id="210409"/>
    <lineage>
        <taxon>Eukaryota</taxon>
        <taxon>Metazoa</taxon>
        <taxon>Ecdysozoa</taxon>
        <taxon>Arthropoda</taxon>
        <taxon>Crustacea</taxon>
        <taxon>Multicrustacea</taxon>
        <taxon>Malacostraca</taxon>
        <taxon>Eumalacostraca</taxon>
        <taxon>Eucarida</taxon>
        <taxon>Decapoda</taxon>
        <taxon>Pleocyemata</taxon>
        <taxon>Brachyura</taxon>
        <taxon>Eubrachyura</taxon>
        <taxon>Portunoidea</taxon>
        <taxon>Portunidae</taxon>
        <taxon>Portuninae</taxon>
        <taxon>Portunus</taxon>
    </lineage>
</organism>
<accession>A0A5B7HTA2</accession>
<gene>
    <name evidence="1" type="ORF">E2C01_070083</name>
</gene>
<comment type="caution">
    <text evidence="1">The sequence shown here is derived from an EMBL/GenBank/DDBJ whole genome shotgun (WGS) entry which is preliminary data.</text>
</comment>
<reference evidence="1 2" key="1">
    <citation type="submission" date="2019-05" db="EMBL/GenBank/DDBJ databases">
        <title>Another draft genome of Portunus trituberculatus and its Hox gene families provides insights of decapod evolution.</title>
        <authorList>
            <person name="Jeong J.-H."/>
            <person name="Song I."/>
            <person name="Kim S."/>
            <person name="Choi T."/>
            <person name="Kim D."/>
            <person name="Ryu S."/>
            <person name="Kim W."/>
        </authorList>
    </citation>
    <scope>NUCLEOTIDE SEQUENCE [LARGE SCALE GENOMIC DNA]</scope>
    <source>
        <tissue evidence="1">Muscle</tissue>
    </source>
</reference>
<sequence>MPFVPTSLLLSAFKKHRAPEPHTSAVALGLKSVLKRVPASPSQSLFLKRVRFADSQLTPLPCVPVKSSEFFQGLTAPVTSASNTCSAFFDSGAAINIIKTHAFNYVTSSSARPIPCSPPDLIVTGISGNILLPRKKVFLTVSVTLRTPYN</sequence>
<evidence type="ECO:0000313" key="1">
    <source>
        <dbReference type="EMBL" id="MPC75690.1"/>
    </source>
</evidence>